<dbReference type="GO" id="GO:0017000">
    <property type="term" value="P:antibiotic biosynthetic process"/>
    <property type="evidence" value="ECO:0007669"/>
    <property type="project" value="UniProtKB-ARBA"/>
</dbReference>
<evidence type="ECO:0000256" key="4">
    <source>
        <dbReference type="ARBA" id="ARBA00007920"/>
    </source>
</evidence>
<reference evidence="9 10" key="1">
    <citation type="journal article" date="2023" name="IMA Fungus">
        <title>Comparative genomic study of the Penicillium genus elucidates a diverse pangenome and 15 lateral gene transfer events.</title>
        <authorList>
            <person name="Petersen C."/>
            <person name="Sorensen T."/>
            <person name="Nielsen M.R."/>
            <person name="Sondergaard T.E."/>
            <person name="Sorensen J.L."/>
            <person name="Fitzpatrick D.A."/>
            <person name="Frisvad J.C."/>
            <person name="Nielsen K.L."/>
        </authorList>
    </citation>
    <scope>NUCLEOTIDE SEQUENCE [LARGE SCALE GENOMIC DNA]</scope>
    <source>
        <strain evidence="9 10">IBT 35679</strain>
    </source>
</reference>
<dbReference type="GO" id="GO:0016020">
    <property type="term" value="C:membrane"/>
    <property type="evidence" value="ECO:0007669"/>
    <property type="project" value="UniProtKB-SubCell"/>
</dbReference>
<dbReference type="InterPro" id="IPR052374">
    <property type="entry name" value="SERAC1"/>
</dbReference>
<dbReference type="InterPro" id="IPR007751">
    <property type="entry name" value="DUF676_lipase-like"/>
</dbReference>
<evidence type="ECO:0000256" key="2">
    <source>
        <dbReference type="ARBA" id="ARBA00004240"/>
    </source>
</evidence>
<sequence>MGFVGVFSSQAPSSPSMEESYSTTGAYGLDVVYDPEFASVDIVFVHGLTGNRESTWTDKKSKIFWPKQLLPRDLPTARVWTFGYDADIIGALKTASSNTLRDHGKSLMHDLSLARLRQRSNRRPLIFVAHSLGGLVTEQTLVCARESPHQHHKDLLESTFAITFMGTPHVGSAQANWATPLTRLARVLRRTNSEIVQVLEPGSEMLANLQQGFHTMLEDYRRNHNKTIEMFCFYEELAVTGIGKIVEDHSAILSGCSNRSIHADHMGMTKFSGNRDPGYVAVSEQLWLWVHTLEDLEAQAQAASVHQVITAHHV</sequence>
<proteinExistence type="inferred from homology"/>
<accession>A0AAD6GK72</accession>
<comment type="similarity">
    <text evidence="4">Belongs to the putative lipase ROG1 family.</text>
</comment>
<dbReference type="PANTHER" id="PTHR48182">
    <property type="entry name" value="PROTEIN SERAC1"/>
    <property type="match status" value="1"/>
</dbReference>
<dbReference type="Pfam" id="PF05057">
    <property type="entry name" value="DUF676"/>
    <property type="match status" value="1"/>
</dbReference>
<evidence type="ECO:0000256" key="1">
    <source>
        <dbReference type="ARBA" id="ARBA00004173"/>
    </source>
</evidence>
<keyword evidence="7" id="KW-0472">Membrane</keyword>
<comment type="caution">
    <text evidence="9">The sequence shown here is derived from an EMBL/GenBank/DDBJ whole genome shotgun (WGS) entry which is preliminary data.</text>
</comment>
<dbReference type="GO" id="GO:0005783">
    <property type="term" value="C:endoplasmic reticulum"/>
    <property type="evidence" value="ECO:0007669"/>
    <property type="project" value="UniProtKB-SubCell"/>
</dbReference>
<evidence type="ECO:0000259" key="8">
    <source>
        <dbReference type="Pfam" id="PF05057"/>
    </source>
</evidence>
<dbReference type="PANTHER" id="PTHR48182:SF2">
    <property type="entry name" value="PROTEIN SERAC1"/>
    <property type="match status" value="1"/>
</dbReference>
<gene>
    <name evidence="9" type="ORF">N7494_002454</name>
</gene>
<evidence type="ECO:0000256" key="6">
    <source>
        <dbReference type="ARBA" id="ARBA00023128"/>
    </source>
</evidence>
<evidence type="ECO:0000256" key="7">
    <source>
        <dbReference type="ARBA" id="ARBA00023136"/>
    </source>
</evidence>
<feature type="domain" description="DUF676" evidence="8">
    <location>
        <begin position="42"/>
        <end position="176"/>
    </location>
</feature>
<protein>
    <recommendedName>
        <fullName evidence="8">DUF676 domain-containing protein</fullName>
    </recommendedName>
</protein>
<evidence type="ECO:0000256" key="5">
    <source>
        <dbReference type="ARBA" id="ARBA00022824"/>
    </source>
</evidence>
<evidence type="ECO:0000313" key="10">
    <source>
        <dbReference type="Proteomes" id="UP001220324"/>
    </source>
</evidence>
<dbReference type="Proteomes" id="UP001220324">
    <property type="component" value="Unassembled WGS sequence"/>
</dbReference>
<comment type="subcellular location">
    <subcellularLocation>
        <location evidence="2">Endoplasmic reticulum</location>
    </subcellularLocation>
    <subcellularLocation>
        <location evidence="3">Membrane</location>
    </subcellularLocation>
    <subcellularLocation>
        <location evidence="1">Mitochondrion</location>
    </subcellularLocation>
</comment>
<organism evidence="9 10">
    <name type="scientific">Penicillium frequentans</name>
    <dbReference type="NCBI Taxonomy" id="3151616"/>
    <lineage>
        <taxon>Eukaryota</taxon>
        <taxon>Fungi</taxon>
        <taxon>Dikarya</taxon>
        <taxon>Ascomycota</taxon>
        <taxon>Pezizomycotina</taxon>
        <taxon>Eurotiomycetes</taxon>
        <taxon>Eurotiomycetidae</taxon>
        <taxon>Eurotiales</taxon>
        <taxon>Aspergillaceae</taxon>
        <taxon>Penicillium</taxon>
    </lineage>
</organism>
<name>A0AAD6GK72_9EURO</name>
<dbReference type="EMBL" id="JAQIZZ010000002">
    <property type="protein sequence ID" value="KAJ5553076.1"/>
    <property type="molecule type" value="Genomic_DNA"/>
</dbReference>
<dbReference type="AlphaFoldDB" id="A0AAD6GK72"/>
<keyword evidence="10" id="KW-1185">Reference proteome</keyword>
<evidence type="ECO:0000256" key="3">
    <source>
        <dbReference type="ARBA" id="ARBA00004370"/>
    </source>
</evidence>
<dbReference type="SUPFAM" id="SSF53474">
    <property type="entry name" value="alpha/beta-Hydrolases"/>
    <property type="match status" value="1"/>
</dbReference>
<dbReference type="InterPro" id="IPR029058">
    <property type="entry name" value="AB_hydrolase_fold"/>
</dbReference>
<keyword evidence="6" id="KW-0496">Mitochondrion</keyword>
<evidence type="ECO:0000313" key="9">
    <source>
        <dbReference type="EMBL" id="KAJ5553076.1"/>
    </source>
</evidence>
<dbReference type="Gene3D" id="3.40.50.1820">
    <property type="entry name" value="alpha/beta hydrolase"/>
    <property type="match status" value="1"/>
</dbReference>
<dbReference type="GO" id="GO:0072330">
    <property type="term" value="P:monocarboxylic acid biosynthetic process"/>
    <property type="evidence" value="ECO:0007669"/>
    <property type="project" value="UniProtKB-ARBA"/>
</dbReference>
<keyword evidence="5" id="KW-0256">Endoplasmic reticulum</keyword>
<dbReference type="GO" id="GO:0005739">
    <property type="term" value="C:mitochondrion"/>
    <property type="evidence" value="ECO:0007669"/>
    <property type="project" value="UniProtKB-SubCell"/>
</dbReference>